<sequence>MKREKFTIDASGQIVGRLATKIAMILMGKNKPDFQPHIDSGDKVEILNVGELRFTGKKMDAKGFRHHSNYPGGLKTVMVKDLMRDNPKEVILHAVSRMLPKNKTRTTRLKRVSFK</sequence>
<dbReference type="InterPro" id="IPR036899">
    <property type="entry name" value="Ribosomal_uL13_sf"/>
</dbReference>
<dbReference type="GO" id="GO:0005840">
    <property type="term" value="C:ribosome"/>
    <property type="evidence" value="ECO:0007669"/>
    <property type="project" value="UniProtKB-KW"/>
</dbReference>
<evidence type="ECO:0000256" key="2">
    <source>
        <dbReference type="ARBA" id="ARBA00022980"/>
    </source>
</evidence>
<dbReference type="Pfam" id="PF00572">
    <property type="entry name" value="Ribosomal_L13"/>
    <property type="match status" value="1"/>
</dbReference>
<evidence type="ECO:0000256" key="1">
    <source>
        <dbReference type="ARBA" id="ARBA00006227"/>
    </source>
</evidence>
<proteinExistence type="inferred from homology"/>
<dbReference type="SUPFAM" id="SSF52161">
    <property type="entry name" value="Ribosomal protein L13"/>
    <property type="match status" value="1"/>
</dbReference>
<dbReference type="PIRSF" id="PIRSF002181">
    <property type="entry name" value="Ribosomal_L13"/>
    <property type="match status" value="1"/>
</dbReference>
<name>A0A1F6PBC0_9BACT</name>
<evidence type="ECO:0000256" key="3">
    <source>
        <dbReference type="ARBA" id="ARBA00023274"/>
    </source>
</evidence>
<dbReference type="NCBIfam" id="TIGR01066">
    <property type="entry name" value="rplM_bact"/>
    <property type="match status" value="1"/>
</dbReference>
<dbReference type="GO" id="GO:0003735">
    <property type="term" value="F:structural constituent of ribosome"/>
    <property type="evidence" value="ECO:0007669"/>
    <property type="project" value="InterPro"/>
</dbReference>
<dbReference type="GO" id="GO:0006412">
    <property type="term" value="P:translation"/>
    <property type="evidence" value="ECO:0007669"/>
    <property type="project" value="UniProtKB-UniRule"/>
</dbReference>
<dbReference type="Gene3D" id="3.90.1180.10">
    <property type="entry name" value="Ribosomal protein L13"/>
    <property type="match status" value="1"/>
</dbReference>
<comment type="function">
    <text evidence="4">This protein is one of the early assembly proteins of the 50S ribosomal subunit, although it is not seen to bind rRNA by itself. It is important during the early stages of 50S assembly.</text>
</comment>
<dbReference type="HAMAP" id="MF_01366">
    <property type="entry name" value="Ribosomal_uL13"/>
    <property type="match status" value="1"/>
</dbReference>
<dbReference type="InterPro" id="IPR005823">
    <property type="entry name" value="Ribosomal_uL13_bac-type"/>
</dbReference>
<dbReference type="Proteomes" id="UP000176634">
    <property type="component" value="Unassembled WGS sequence"/>
</dbReference>
<dbReference type="GO" id="GO:1990904">
    <property type="term" value="C:ribonucleoprotein complex"/>
    <property type="evidence" value="ECO:0007669"/>
    <property type="project" value="UniProtKB-KW"/>
</dbReference>
<dbReference type="GO" id="GO:0017148">
    <property type="term" value="P:negative regulation of translation"/>
    <property type="evidence" value="ECO:0007669"/>
    <property type="project" value="TreeGrafter"/>
</dbReference>
<gene>
    <name evidence="4" type="primary">rplM</name>
    <name evidence="5" type="ORF">A2563_01450</name>
</gene>
<keyword evidence="3 4" id="KW-0687">Ribonucleoprotein</keyword>
<accession>A0A1F6PBC0</accession>
<dbReference type="CDD" id="cd00392">
    <property type="entry name" value="Ribosomal_L13"/>
    <property type="match status" value="1"/>
</dbReference>
<dbReference type="PANTHER" id="PTHR11545">
    <property type="entry name" value="RIBOSOMAL PROTEIN L13"/>
    <property type="match status" value="1"/>
</dbReference>
<evidence type="ECO:0000313" key="6">
    <source>
        <dbReference type="Proteomes" id="UP000176634"/>
    </source>
</evidence>
<dbReference type="InterPro" id="IPR005822">
    <property type="entry name" value="Ribosomal_uL13"/>
</dbReference>
<dbReference type="AlphaFoldDB" id="A0A1F6PBC0"/>
<dbReference type="PANTHER" id="PTHR11545:SF2">
    <property type="entry name" value="LARGE RIBOSOMAL SUBUNIT PROTEIN UL13M"/>
    <property type="match status" value="1"/>
</dbReference>
<comment type="subunit">
    <text evidence="4">Part of the 50S ribosomal subunit.</text>
</comment>
<protein>
    <recommendedName>
        <fullName evidence="4">Large ribosomal subunit protein uL13</fullName>
    </recommendedName>
</protein>
<evidence type="ECO:0000256" key="4">
    <source>
        <dbReference type="HAMAP-Rule" id="MF_01366"/>
    </source>
</evidence>
<organism evidence="5 6">
    <name type="scientific">Candidatus Magasanikbacteria bacterium RIFOXYD1_FULL_40_23</name>
    <dbReference type="NCBI Taxonomy" id="1798705"/>
    <lineage>
        <taxon>Bacteria</taxon>
        <taxon>Candidatus Magasanikiibacteriota</taxon>
    </lineage>
</organism>
<evidence type="ECO:0000313" key="5">
    <source>
        <dbReference type="EMBL" id="OGH93254.1"/>
    </source>
</evidence>
<reference evidence="5 6" key="1">
    <citation type="journal article" date="2016" name="Nat. Commun.">
        <title>Thousands of microbial genomes shed light on interconnected biogeochemical processes in an aquifer system.</title>
        <authorList>
            <person name="Anantharaman K."/>
            <person name="Brown C.T."/>
            <person name="Hug L.A."/>
            <person name="Sharon I."/>
            <person name="Castelle C.J."/>
            <person name="Probst A.J."/>
            <person name="Thomas B.C."/>
            <person name="Singh A."/>
            <person name="Wilkins M.J."/>
            <person name="Karaoz U."/>
            <person name="Brodie E.L."/>
            <person name="Williams K.H."/>
            <person name="Hubbard S.S."/>
            <person name="Banfield J.F."/>
        </authorList>
    </citation>
    <scope>NUCLEOTIDE SEQUENCE [LARGE SCALE GENOMIC DNA]</scope>
</reference>
<dbReference type="GO" id="GO:0003729">
    <property type="term" value="F:mRNA binding"/>
    <property type="evidence" value="ECO:0007669"/>
    <property type="project" value="TreeGrafter"/>
</dbReference>
<comment type="caution">
    <text evidence="5">The sequence shown here is derived from an EMBL/GenBank/DDBJ whole genome shotgun (WGS) entry which is preliminary data.</text>
</comment>
<comment type="similarity">
    <text evidence="1 4">Belongs to the universal ribosomal protein uL13 family.</text>
</comment>
<keyword evidence="2 4" id="KW-0689">Ribosomal protein</keyword>
<dbReference type="STRING" id="1798705.A2563_01450"/>
<dbReference type="EMBL" id="MFRA01000001">
    <property type="protein sequence ID" value="OGH93254.1"/>
    <property type="molecule type" value="Genomic_DNA"/>
</dbReference>